<keyword evidence="6" id="KW-1185">Reference proteome</keyword>
<proteinExistence type="predicted"/>
<accession>A0ABX9KAY1</accession>
<gene>
    <name evidence="5" type="ORF">ATI61_10158</name>
</gene>
<evidence type="ECO:0000313" key="5">
    <source>
        <dbReference type="EMBL" id="REG37082.1"/>
    </source>
</evidence>
<dbReference type="InterPro" id="IPR013320">
    <property type="entry name" value="ConA-like_dom_sf"/>
</dbReference>
<dbReference type="InterPro" id="IPR032812">
    <property type="entry name" value="SbsA_Ig"/>
</dbReference>
<feature type="signal peptide" evidence="3">
    <location>
        <begin position="1"/>
        <end position="32"/>
    </location>
</feature>
<evidence type="ECO:0000313" key="6">
    <source>
        <dbReference type="Proteomes" id="UP000256345"/>
    </source>
</evidence>
<dbReference type="Gene3D" id="2.60.40.1220">
    <property type="match status" value="2"/>
</dbReference>
<keyword evidence="1 3" id="KW-0732">Signal</keyword>
<dbReference type="Gene3D" id="2.60.120.260">
    <property type="entry name" value="Galactose-binding domain-like"/>
    <property type="match status" value="1"/>
</dbReference>
<protein>
    <submittedName>
        <fullName evidence="5">Ig-like domain-containing protein</fullName>
    </submittedName>
</protein>
<feature type="domain" description="SbsA Ig-like" evidence="4">
    <location>
        <begin position="432"/>
        <end position="534"/>
    </location>
</feature>
<organism evidence="5 6">
    <name type="scientific">Archangium gephyra</name>
    <dbReference type="NCBI Taxonomy" id="48"/>
    <lineage>
        <taxon>Bacteria</taxon>
        <taxon>Pseudomonadati</taxon>
        <taxon>Myxococcota</taxon>
        <taxon>Myxococcia</taxon>
        <taxon>Myxococcales</taxon>
        <taxon>Cystobacterineae</taxon>
        <taxon>Archangiaceae</taxon>
        <taxon>Archangium</taxon>
    </lineage>
</organism>
<evidence type="ECO:0000256" key="2">
    <source>
        <dbReference type="SAM" id="MobiDB-lite"/>
    </source>
</evidence>
<reference evidence="5 6" key="1">
    <citation type="submission" date="2018-08" db="EMBL/GenBank/DDBJ databases">
        <title>Genomic Encyclopedia of Archaeal and Bacterial Type Strains, Phase II (KMG-II): from individual species to whole genera.</title>
        <authorList>
            <person name="Goeker M."/>
        </authorList>
    </citation>
    <scope>NUCLEOTIDE SEQUENCE [LARGE SCALE GENOMIC DNA]</scope>
    <source>
        <strain evidence="5 6">DSM 2261</strain>
    </source>
</reference>
<evidence type="ECO:0000259" key="4">
    <source>
        <dbReference type="Pfam" id="PF13205"/>
    </source>
</evidence>
<dbReference type="PROSITE" id="PS51257">
    <property type="entry name" value="PROKAR_LIPOPROTEIN"/>
    <property type="match status" value="1"/>
</dbReference>
<feature type="domain" description="SbsA Ig-like" evidence="4">
    <location>
        <begin position="321"/>
        <end position="427"/>
    </location>
</feature>
<sequence>MRVQNQSLRAMWLAPLLACVLAACGGSPPVNVGSGSDGTGDVRDSGTTSPAPDGGTGTGSDAGMGTDTDAGTGTDSDAGTGSDTDAGTGSDTDSGTGTDSDAGTGTDSDAGTGSDTDAGTGSDTDAGTGTDSDAGTGTDTDAGTGTDSDAGVSPLSANAGGDKTLCAGQSVAIGLPASGGMPPYTYAWSTSPVCTGCFDSATVASPIVTPPVTTTFTQTVTDALSQTASAGAVITVLPSPGNAGSDVYLDPGASSIIGPTPVSGGTYTWSCNRADCALSSTNVAQPVAGPARTTTYTLDASSGPGCTTRSTVTVQVNLKADTVPRDGETAFPLTSALLVQFDQPINPATLSSSTVRVEEALTGTPVTVNLSYDAAKRQLWVKLPTGASYTALTDYTLTLRGGASGIASDDAIQPNLFPSDVQVDFTTDAAPDSTPPSITFRSPASGASAVASNTSVVVTFSEAVNPATVTGSQFTLSSAGGPVTGTVRYDAASWTATFTPSAALAASTAYTASLSNVQDLSGLSIAATSWTFTTGLAPDATPPTVTAVSPAAGAAAVASSDPILVTFSENVDIASLTGLRLLQVSNGTAVAGGVSYNATTRVATFTTSVLLGSLTTYEVNVSGVKDLAGNAMASPFTSRFTTRRTLFADNFESGTGAWSLPAPSTGVPWSLTTANFHSSNHSLTDSAGGKYVSNVVSYAELASPLSVSGLTSVSVQFWMKARTERNKDFVSVEASVDGGAWTSLTARPYTGNLSWAVRSLNLPLSGKSTLRIRFRFESNNTKNFDGVYVDDIIIQSP</sequence>
<evidence type="ECO:0000256" key="3">
    <source>
        <dbReference type="SAM" id="SignalP"/>
    </source>
</evidence>
<dbReference type="InterPro" id="IPR014755">
    <property type="entry name" value="Cu-Rt/internalin_Ig-like"/>
</dbReference>
<comment type="caution">
    <text evidence="5">The sequence shown here is derived from an EMBL/GenBank/DDBJ whole genome shotgun (WGS) entry which is preliminary data.</text>
</comment>
<feature type="region of interest" description="Disordered" evidence="2">
    <location>
        <begin position="32"/>
        <end position="156"/>
    </location>
</feature>
<dbReference type="Proteomes" id="UP000256345">
    <property type="component" value="Unassembled WGS sequence"/>
</dbReference>
<name>A0ABX9KAY1_9BACT</name>
<feature type="compositionally biased region" description="Low complexity" evidence="2">
    <location>
        <begin position="63"/>
        <end position="151"/>
    </location>
</feature>
<evidence type="ECO:0000256" key="1">
    <source>
        <dbReference type="ARBA" id="ARBA00022729"/>
    </source>
</evidence>
<dbReference type="SUPFAM" id="SSF49899">
    <property type="entry name" value="Concanavalin A-like lectins/glucanases"/>
    <property type="match status" value="1"/>
</dbReference>
<feature type="chain" id="PRO_5046366751" evidence="3">
    <location>
        <begin position="33"/>
        <end position="797"/>
    </location>
</feature>
<feature type="domain" description="SbsA Ig-like" evidence="4">
    <location>
        <begin position="539"/>
        <end position="642"/>
    </location>
</feature>
<dbReference type="EMBL" id="QUMU01000001">
    <property type="protein sequence ID" value="REG37082.1"/>
    <property type="molecule type" value="Genomic_DNA"/>
</dbReference>
<dbReference type="Pfam" id="PF13205">
    <property type="entry name" value="Big_5"/>
    <property type="match status" value="3"/>
</dbReference>